<dbReference type="InterPro" id="IPR036864">
    <property type="entry name" value="Zn2-C6_fun-type_DNA-bd_sf"/>
</dbReference>
<dbReference type="Pfam" id="PF00172">
    <property type="entry name" value="Zn_clus"/>
    <property type="match status" value="1"/>
</dbReference>
<evidence type="ECO:0000256" key="5">
    <source>
        <dbReference type="SAM" id="MobiDB-lite"/>
    </source>
</evidence>
<keyword evidence="4" id="KW-0539">Nucleus</keyword>
<dbReference type="EMBL" id="ML742109">
    <property type="protein sequence ID" value="KAE8149915.1"/>
    <property type="molecule type" value="Genomic_DNA"/>
</dbReference>
<feature type="domain" description="Zn(2)-C6 fungal-type" evidence="6">
    <location>
        <begin position="9"/>
        <end position="40"/>
    </location>
</feature>
<organism evidence="7 8">
    <name type="scientific">Aspergillus avenaceus</name>
    <dbReference type="NCBI Taxonomy" id="36643"/>
    <lineage>
        <taxon>Eukaryota</taxon>
        <taxon>Fungi</taxon>
        <taxon>Dikarya</taxon>
        <taxon>Ascomycota</taxon>
        <taxon>Pezizomycotina</taxon>
        <taxon>Eurotiomycetes</taxon>
        <taxon>Eurotiomycetidae</taxon>
        <taxon>Eurotiales</taxon>
        <taxon>Aspergillaceae</taxon>
        <taxon>Aspergillus</taxon>
        <taxon>Aspergillus subgen. Circumdati</taxon>
    </lineage>
</organism>
<dbReference type="InterPro" id="IPR001138">
    <property type="entry name" value="Zn2Cys6_DnaBD"/>
</dbReference>
<feature type="compositionally biased region" description="Low complexity" evidence="5">
    <location>
        <begin position="63"/>
        <end position="74"/>
    </location>
</feature>
<dbReference type="PROSITE" id="PS50048">
    <property type="entry name" value="ZN2_CY6_FUNGAL_2"/>
    <property type="match status" value="1"/>
</dbReference>
<accession>A0A5N6TU62</accession>
<evidence type="ECO:0000256" key="1">
    <source>
        <dbReference type="ARBA" id="ARBA00023015"/>
    </source>
</evidence>
<name>A0A5N6TU62_ASPAV</name>
<dbReference type="PROSITE" id="PS00463">
    <property type="entry name" value="ZN2_CY6_FUNGAL_1"/>
    <property type="match status" value="1"/>
</dbReference>
<evidence type="ECO:0000256" key="2">
    <source>
        <dbReference type="ARBA" id="ARBA00023125"/>
    </source>
</evidence>
<dbReference type="AlphaFoldDB" id="A0A5N6TU62"/>
<sequence length="418" mass="46311">MARPTQRYACDRCHGQKLRCIHTEGGPCLRCAKAKATCSWSQSLRSNRPKRQAGSMSETPMDTASTTESASSGSPPFGVYMTQPPTPADGDPNMPQFPFTPRLAWGPHPGNYPSPASQEPEPNFNVVTTEGDMQVTPDWMWPEVANCPIQTPPPVNWQQSFHQEWAMMASQHPGAVMEATPPESVSETAEVPKPDCLLATIRDLSELNVELYAHEARVPKPPASLAEPLSWKDKDFAIDRTFQLSQRLIEIVNKRYPRYLETARMENSNVPPEGMPPGPQVDQGSCLLILSCYTRLILTYDRIFENMQGCLDRSSITAREDYVHMPSVQVGSFSLPQSSSLQIVLILQLARQLLTRMGAIIKAVQPQQQENYTEVPALDPGAGGVLMSSALETVSVEEDHLMKRIAKLRSTLIALNIL</sequence>
<dbReference type="GO" id="GO:0009893">
    <property type="term" value="P:positive regulation of metabolic process"/>
    <property type="evidence" value="ECO:0007669"/>
    <property type="project" value="UniProtKB-ARBA"/>
</dbReference>
<dbReference type="OrthoDB" id="4330117at2759"/>
<keyword evidence="1" id="KW-0805">Transcription regulation</keyword>
<dbReference type="Gene3D" id="4.10.240.10">
    <property type="entry name" value="Zn(2)-C6 fungal-type DNA-binding domain"/>
    <property type="match status" value="1"/>
</dbReference>
<reference evidence="7 8" key="1">
    <citation type="submission" date="2019-04" db="EMBL/GenBank/DDBJ databases">
        <title>Friends and foes A comparative genomics study of 23 Aspergillus species from section Flavi.</title>
        <authorList>
            <consortium name="DOE Joint Genome Institute"/>
            <person name="Kjaerbolling I."/>
            <person name="Vesth T."/>
            <person name="Frisvad J.C."/>
            <person name="Nybo J.L."/>
            <person name="Theobald S."/>
            <person name="Kildgaard S."/>
            <person name="Isbrandt T."/>
            <person name="Kuo A."/>
            <person name="Sato A."/>
            <person name="Lyhne E.K."/>
            <person name="Kogle M.E."/>
            <person name="Wiebenga A."/>
            <person name="Kun R.S."/>
            <person name="Lubbers R.J."/>
            <person name="Makela M.R."/>
            <person name="Barry K."/>
            <person name="Chovatia M."/>
            <person name="Clum A."/>
            <person name="Daum C."/>
            <person name="Haridas S."/>
            <person name="He G."/>
            <person name="LaButti K."/>
            <person name="Lipzen A."/>
            <person name="Mondo S."/>
            <person name="Riley R."/>
            <person name="Salamov A."/>
            <person name="Simmons B.A."/>
            <person name="Magnuson J.K."/>
            <person name="Henrissat B."/>
            <person name="Mortensen U.H."/>
            <person name="Larsen T.O."/>
            <person name="Devries R.P."/>
            <person name="Grigoriev I.V."/>
            <person name="Machida M."/>
            <person name="Baker S.E."/>
            <person name="Andersen M.R."/>
        </authorList>
    </citation>
    <scope>NUCLEOTIDE SEQUENCE [LARGE SCALE GENOMIC DNA]</scope>
    <source>
        <strain evidence="7 8">IBT 18842</strain>
    </source>
</reference>
<evidence type="ECO:0000313" key="7">
    <source>
        <dbReference type="EMBL" id="KAE8149915.1"/>
    </source>
</evidence>
<dbReference type="GO" id="GO:0000981">
    <property type="term" value="F:DNA-binding transcription factor activity, RNA polymerase II-specific"/>
    <property type="evidence" value="ECO:0007669"/>
    <property type="project" value="InterPro"/>
</dbReference>
<keyword evidence="3" id="KW-0804">Transcription</keyword>
<dbReference type="CDD" id="cd00067">
    <property type="entry name" value="GAL4"/>
    <property type="match status" value="1"/>
</dbReference>
<proteinExistence type="predicted"/>
<gene>
    <name evidence="7" type="ORF">BDV25DRAFT_120083</name>
</gene>
<evidence type="ECO:0000313" key="8">
    <source>
        <dbReference type="Proteomes" id="UP000325780"/>
    </source>
</evidence>
<evidence type="ECO:0000256" key="4">
    <source>
        <dbReference type="ARBA" id="ARBA00023242"/>
    </source>
</evidence>
<dbReference type="GO" id="GO:0003677">
    <property type="term" value="F:DNA binding"/>
    <property type="evidence" value="ECO:0007669"/>
    <property type="project" value="UniProtKB-KW"/>
</dbReference>
<feature type="region of interest" description="Disordered" evidence="5">
    <location>
        <begin position="42"/>
        <end position="88"/>
    </location>
</feature>
<evidence type="ECO:0000256" key="3">
    <source>
        <dbReference type="ARBA" id="ARBA00023163"/>
    </source>
</evidence>
<dbReference type="Proteomes" id="UP000325780">
    <property type="component" value="Unassembled WGS sequence"/>
</dbReference>
<dbReference type="GO" id="GO:0008270">
    <property type="term" value="F:zinc ion binding"/>
    <property type="evidence" value="ECO:0007669"/>
    <property type="project" value="InterPro"/>
</dbReference>
<keyword evidence="2" id="KW-0238">DNA-binding</keyword>
<evidence type="ECO:0000259" key="6">
    <source>
        <dbReference type="PROSITE" id="PS50048"/>
    </source>
</evidence>
<dbReference type="SMART" id="SM00066">
    <property type="entry name" value="GAL4"/>
    <property type="match status" value="1"/>
</dbReference>
<keyword evidence="8" id="KW-1185">Reference proteome</keyword>
<dbReference type="SUPFAM" id="SSF57701">
    <property type="entry name" value="Zn2/Cys6 DNA-binding domain"/>
    <property type="match status" value="1"/>
</dbReference>
<protein>
    <recommendedName>
        <fullName evidence="6">Zn(2)-C6 fungal-type domain-containing protein</fullName>
    </recommendedName>
</protein>